<protein>
    <submittedName>
        <fullName evidence="5">Prepilin peptidase</fullName>
    </submittedName>
</protein>
<reference evidence="5 6" key="1">
    <citation type="submission" date="2020-02" db="EMBL/GenBank/DDBJ databases">
        <title>Full genome sequence of Nocardioides sp. R-3366.</title>
        <authorList>
            <person name="Im W.-T."/>
        </authorList>
    </citation>
    <scope>NUCLEOTIDE SEQUENCE [LARGE SCALE GENOMIC DNA]</scope>
    <source>
        <strain evidence="5 6">R-3366</strain>
    </source>
</reference>
<sequence>MTPEPVTALVTGLAGVAAGGFVPTLIARVPEPELGEPEEPDKGEDDTTPLDEGPPEEPKEAYAAIAARPGLAWQAAVASGVAAAAIGLVTGWDADLVVLLPLVPVGVALAVIDWRTRLLPTRLIAPAYAVTLVAVVVAFFASGADVGDLERTGLGWLAYGGGFFLLWFIYPSGLGYGDVRLAGVLGLALGWVGWAELVVAIWAGVLLGGLLGGLLSVVRRRRDYPFGPFMLLGALLGVVLGQPVLDALYG</sequence>
<organism evidence="5 6">
    <name type="scientific">Nocardioides anomalus</name>
    <dbReference type="NCBI Taxonomy" id="2712223"/>
    <lineage>
        <taxon>Bacteria</taxon>
        <taxon>Bacillati</taxon>
        <taxon>Actinomycetota</taxon>
        <taxon>Actinomycetes</taxon>
        <taxon>Propionibacteriales</taxon>
        <taxon>Nocardioidaceae</taxon>
        <taxon>Nocardioides</taxon>
    </lineage>
</organism>
<name>A0A6G6WDU3_9ACTN</name>
<keyword evidence="3" id="KW-0812">Transmembrane</keyword>
<dbReference type="InterPro" id="IPR000045">
    <property type="entry name" value="Prepilin_IV_endopep_pep"/>
</dbReference>
<evidence type="ECO:0000259" key="4">
    <source>
        <dbReference type="Pfam" id="PF01478"/>
    </source>
</evidence>
<keyword evidence="3" id="KW-0472">Membrane</keyword>
<feature type="transmembrane region" description="Helical" evidence="3">
    <location>
        <begin position="123"/>
        <end position="141"/>
    </location>
</feature>
<gene>
    <name evidence="5" type="ORF">G5V58_12635</name>
</gene>
<accession>A0A6G6WDU3</accession>
<feature type="transmembrane region" description="Helical" evidence="3">
    <location>
        <begin position="6"/>
        <end position="27"/>
    </location>
</feature>
<dbReference type="AlphaFoldDB" id="A0A6G6WDU3"/>
<dbReference type="PANTHER" id="PTHR30487:SF0">
    <property type="entry name" value="PREPILIN LEADER PEPTIDASE_N-METHYLTRANSFERASE-RELATED"/>
    <property type="match status" value="1"/>
</dbReference>
<keyword evidence="3" id="KW-1133">Transmembrane helix</keyword>
<feature type="domain" description="Prepilin type IV endopeptidase peptidase" evidence="4">
    <location>
        <begin position="105"/>
        <end position="211"/>
    </location>
</feature>
<dbReference type="GO" id="GO:0004190">
    <property type="term" value="F:aspartic-type endopeptidase activity"/>
    <property type="evidence" value="ECO:0007669"/>
    <property type="project" value="InterPro"/>
</dbReference>
<evidence type="ECO:0000256" key="3">
    <source>
        <dbReference type="SAM" id="Phobius"/>
    </source>
</evidence>
<dbReference type="Proteomes" id="UP000502996">
    <property type="component" value="Chromosome"/>
</dbReference>
<feature type="transmembrane region" description="Helical" evidence="3">
    <location>
        <begin position="71"/>
        <end position="90"/>
    </location>
</feature>
<dbReference type="GO" id="GO:0006465">
    <property type="term" value="P:signal peptide processing"/>
    <property type="evidence" value="ECO:0007669"/>
    <property type="project" value="TreeGrafter"/>
</dbReference>
<feature type="region of interest" description="Disordered" evidence="2">
    <location>
        <begin position="28"/>
        <end position="58"/>
    </location>
</feature>
<feature type="transmembrane region" description="Helical" evidence="3">
    <location>
        <begin position="153"/>
        <end position="170"/>
    </location>
</feature>
<feature type="transmembrane region" description="Helical" evidence="3">
    <location>
        <begin position="200"/>
        <end position="218"/>
    </location>
</feature>
<dbReference type="Pfam" id="PF01478">
    <property type="entry name" value="Peptidase_A24"/>
    <property type="match status" value="1"/>
</dbReference>
<keyword evidence="6" id="KW-1185">Reference proteome</keyword>
<dbReference type="EMBL" id="CP049257">
    <property type="protein sequence ID" value="QIG43498.1"/>
    <property type="molecule type" value="Genomic_DNA"/>
</dbReference>
<comment type="similarity">
    <text evidence="1">Belongs to the peptidase A24 family.</text>
</comment>
<evidence type="ECO:0000313" key="5">
    <source>
        <dbReference type="EMBL" id="QIG43498.1"/>
    </source>
</evidence>
<dbReference type="PANTHER" id="PTHR30487">
    <property type="entry name" value="TYPE 4 PREPILIN-LIKE PROTEINS LEADER PEPTIDE-PROCESSING ENZYME"/>
    <property type="match status" value="1"/>
</dbReference>
<feature type="transmembrane region" description="Helical" evidence="3">
    <location>
        <begin position="225"/>
        <end position="245"/>
    </location>
</feature>
<dbReference type="KEGG" id="nano:G5V58_12635"/>
<evidence type="ECO:0000256" key="1">
    <source>
        <dbReference type="ARBA" id="ARBA00005801"/>
    </source>
</evidence>
<dbReference type="Gene3D" id="1.20.120.1220">
    <property type="match status" value="1"/>
</dbReference>
<dbReference type="InterPro" id="IPR050882">
    <property type="entry name" value="Prepilin_peptidase/N-MTase"/>
</dbReference>
<proteinExistence type="inferred from homology"/>
<dbReference type="GO" id="GO:0005886">
    <property type="term" value="C:plasma membrane"/>
    <property type="evidence" value="ECO:0007669"/>
    <property type="project" value="TreeGrafter"/>
</dbReference>
<dbReference type="RefSeq" id="WP_165233133.1">
    <property type="nucleotide sequence ID" value="NZ_CP049257.1"/>
</dbReference>
<evidence type="ECO:0000313" key="6">
    <source>
        <dbReference type="Proteomes" id="UP000502996"/>
    </source>
</evidence>
<feature type="compositionally biased region" description="Acidic residues" evidence="2">
    <location>
        <begin position="33"/>
        <end position="55"/>
    </location>
</feature>
<feature type="transmembrane region" description="Helical" evidence="3">
    <location>
        <begin position="96"/>
        <end position="114"/>
    </location>
</feature>
<evidence type="ECO:0000256" key="2">
    <source>
        <dbReference type="SAM" id="MobiDB-lite"/>
    </source>
</evidence>